<proteinExistence type="predicted"/>
<dbReference type="EMBL" id="JAMQGM010000033">
    <property type="protein sequence ID" value="MCM2578849.1"/>
    <property type="molecule type" value="Genomic_DNA"/>
</dbReference>
<dbReference type="InterPro" id="IPR019239">
    <property type="entry name" value="VapB_antitoxin"/>
</dbReference>
<name>A0ABT0X8V2_9ACTN</name>
<protein>
    <submittedName>
        <fullName evidence="2">Type II toxin-antitoxin system VapB family antitoxin</fullName>
    </submittedName>
</protein>
<dbReference type="Pfam" id="PF09957">
    <property type="entry name" value="VapB_antitoxin"/>
    <property type="match status" value="1"/>
</dbReference>
<evidence type="ECO:0000313" key="2">
    <source>
        <dbReference type="EMBL" id="MCM2578849.1"/>
    </source>
</evidence>
<feature type="region of interest" description="Disordered" evidence="1">
    <location>
        <begin position="60"/>
        <end position="84"/>
    </location>
</feature>
<sequence>MARTVIDLDDDMVAEAMRIFGTKTKAKAVRLAMEDAVKRHLRQEFFDAMDAGDLDFSEIVETTGPRNADGSLKRGNGHDGGRAA</sequence>
<gene>
    <name evidence="2" type="ORF">M1E25_16070</name>
</gene>
<evidence type="ECO:0000313" key="3">
    <source>
        <dbReference type="Proteomes" id="UP001167160"/>
    </source>
</evidence>
<accession>A0ABT0X8V2</accession>
<reference evidence="2" key="1">
    <citation type="journal article" date="2023" name="Int. J. Syst. Evol. Microbiol.">
        <title>Streptomyces meridianus sp. nov. isolated from brackish water of the Tagus estuary in Alcochete, Portugal.</title>
        <authorList>
            <person name="Santos J.D.N."/>
            <person name="Klimek D."/>
            <person name="Calusinska M."/>
            <person name="Lobo Da Cunha A."/>
            <person name="Catita J."/>
            <person name="Goncalves H."/>
            <person name="Gonzalez I."/>
            <person name="Reyes F."/>
            <person name="Lage O.M."/>
        </authorList>
    </citation>
    <scope>NUCLEOTIDE SEQUENCE</scope>
    <source>
        <strain evidence="2">MTZ3.1</strain>
    </source>
</reference>
<dbReference type="Proteomes" id="UP001167160">
    <property type="component" value="Unassembled WGS sequence"/>
</dbReference>
<evidence type="ECO:0000256" key="1">
    <source>
        <dbReference type="SAM" id="MobiDB-lite"/>
    </source>
</evidence>
<dbReference type="RefSeq" id="WP_251415948.1">
    <property type="nucleotide sequence ID" value="NZ_JAMQGM010000033.1"/>
</dbReference>
<keyword evidence="3" id="KW-1185">Reference proteome</keyword>
<comment type="caution">
    <text evidence="2">The sequence shown here is derived from an EMBL/GenBank/DDBJ whole genome shotgun (WGS) entry which is preliminary data.</text>
</comment>
<organism evidence="2 3">
    <name type="scientific">Streptomyces meridianus</name>
    <dbReference type="NCBI Taxonomy" id="2938945"/>
    <lineage>
        <taxon>Bacteria</taxon>
        <taxon>Bacillati</taxon>
        <taxon>Actinomycetota</taxon>
        <taxon>Actinomycetes</taxon>
        <taxon>Kitasatosporales</taxon>
        <taxon>Streptomycetaceae</taxon>
        <taxon>Streptomyces</taxon>
    </lineage>
</organism>